<organism evidence="1 2">
    <name type="scientific">Kickxella alabastrina</name>
    <dbReference type="NCBI Taxonomy" id="61397"/>
    <lineage>
        <taxon>Eukaryota</taxon>
        <taxon>Fungi</taxon>
        <taxon>Fungi incertae sedis</taxon>
        <taxon>Zoopagomycota</taxon>
        <taxon>Kickxellomycotina</taxon>
        <taxon>Kickxellomycetes</taxon>
        <taxon>Kickxellales</taxon>
        <taxon>Kickxellaceae</taxon>
        <taxon>Kickxella</taxon>
    </lineage>
</organism>
<reference evidence="1" key="1">
    <citation type="submission" date="2022-07" db="EMBL/GenBank/DDBJ databases">
        <title>Phylogenomic reconstructions and comparative analyses of Kickxellomycotina fungi.</title>
        <authorList>
            <person name="Reynolds N.K."/>
            <person name="Stajich J.E."/>
            <person name="Barry K."/>
            <person name="Grigoriev I.V."/>
            <person name="Crous P."/>
            <person name="Smith M.E."/>
        </authorList>
    </citation>
    <scope>NUCLEOTIDE SEQUENCE</scope>
    <source>
        <strain evidence="1">Benny 63K</strain>
    </source>
</reference>
<gene>
    <name evidence="1" type="ORF">LPJ66_000998</name>
</gene>
<dbReference type="Proteomes" id="UP001150581">
    <property type="component" value="Unassembled WGS sequence"/>
</dbReference>
<protein>
    <submittedName>
        <fullName evidence="1">Uncharacterized protein</fullName>
    </submittedName>
</protein>
<dbReference type="EMBL" id="JANBPG010000043">
    <property type="protein sequence ID" value="KAJ1901118.1"/>
    <property type="molecule type" value="Genomic_DNA"/>
</dbReference>
<name>A0ACC1IUI9_9FUNG</name>
<proteinExistence type="predicted"/>
<accession>A0ACC1IUI9</accession>
<evidence type="ECO:0000313" key="2">
    <source>
        <dbReference type="Proteomes" id="UP001150581"/>
    </source>
</evidence>
<comment type="caution">
    <text evidence="1">The sequence shown here is derived from an EMBL/GenBank/DDBJ whole genome shotgun (WGS) entry which is preliminary data.</text>
</comment>
<evidence type="ECO:0000313" key="1">
    <source>
        <dbReference type="EMBL" id="KAJ1901118.1"/>
    </source>
</evidence>
<sequence>MSATIRHFSVKNNTAGIKRKMRLQAQKNYVCFYCNALYDDLAAYDYHVESVHGP</sequence>
<keyword evidence="2" id="KW-1185">Reference proteome</keyword>